<organism evidence="2 3">
    <name type="scientific">Candidatus Pullichristensenella excrementigallinarum</name>
    <dbReference type="NCBI Taxonomy" id="2840907"/>
    <lineage>
        <taxon>Bacteria</taxon>
        <taxon>Bacillati</taxon>
        <taxon>Bacillota</taxon>
        <taxon>Clostridia</taxon>
        <taxon>Candidatus Pullichristensenella</taxon>
    </lineage>
</organism>
<feature type="chain" id="PRO_5038844972" evidence="1">
    <location>
        <begin position="21"/>
        <end position="156"/>
    </location>
</feature>
<feature type="signal peptide" evidence="1">
    <location>
        <begin position="1"/>
        <end position="20"/>
    </location>
</feature>
<protein>
    <submittedName>
        <fullName evidence="2">Uncharacterized protein</fullName>
    </submittedName>
</protein>
<comment type="caution">
    <text evidence="2">The sequence shown here is derived from an EMBL/GenBank/DDBJ whole genome shotgun (WGS) entry which is preliminary data.</text>
</comment>
<proteinExistence type="predicted"/>
<name>A0A9D1IDR4_9FIRM</name>
<evidence type="ECO:0000313" key="2">
    <source>
        <dbReference type="EMBL" id="HIU34267.1"/>
    </source>
</evidence>
<keyword evidence="1" id="KW-0732">Signal</keyword>
<accession>A0A9D1IDR4</accession>
<reference evidence="2" key="1">
    <citation type="submission" date="2020-10" db="EMBL/GenBank/DDBJ databases">
        <authorList>
            <person name="Gilroy R."/>
        </authorList>
    </citation>
    <scope>NUCLEOTIDE SEQUENCE</scope>
    <source>
        <strain evidence="2">ChiHcec3-11533</strain>
    </source>
</reference>
<evidence type="ECO:0000313" key="3">
    <source>
        <dbReference type="Proteomes" id="UP000824072"/>
    </source>
</evidence>
<dbReference type="AlphaFoldDB" id="A0A9D1IDR4"/>
<reference evidence="2" key="2">
    <citation type="journal article" date="2021" name="PeerJ">
        <title>Extensive microbial diversity within the chicken gut microbiome revealed by metagenomics and culture.</title>
        <authorList>
            <person name="Gilroy R."/>
            <person name="Ravi A."/>
            <person name="Getino M."/>
            <person name="Pursley I."/>
            <person name="Horton D.L."/>
            <person name="Alikhan N.F."/>
            <person name="Baker D."/>
            <person name="Gharbi K."/>
            <person name="Hall N."/>
            <person name="Watson M."/>
            <person name="Adriaenssens E.M."/>
            <person name="Foster-Nyarko E."/>
            <person name="Jarju S."/>
            <person name="Secka A."/>
            <person name="Antonio M."/>
            <person name="Oren A."/>
            <person name="Chaudhuri R.R."/>
            <person name="La Ragione R."/>
            <person name="Hildebrand F."/>
            <person name="Pallen M.J."/>
        </authorList>
    </citation>
    <scope>NUCLEOTIDE SEQUENCE</scope>
    <source>
        <strain evidence="2">ChiHcec3-11533</strain>
    </source>
</reference>
<sequence length="156" mass="16916">MKRFFALLFALLLFALPAFAEGYEMTLPEGFSWIEGEELEGYLAAARADAGAEFSDQARLALNGEMSLSVVLSTTDQPDGASAAKEILDGYAAHIAGFESVEPEKVTIGETDFWRFSFAIDGQTATQYCTVHEGEMALITLISAPEDALSGFRWNA</sequence>
<evidence type="ECO:0000256" key="1">
    <source>
        <dbReference type="SAM" id="SignalP"/>
    </source>
</evidence>
<gene>
    <name evidence="2" type="ORF">IAB02_06870</name>
</gene>
<dbReference type="Proteomes" id="UP000824072">
    <property type="component" value="Unassembled WGS sequence"/>
</dbReference>
<dbReference type="EMBL" id="DVMU01000156">
    <property type="protein sequence ID" value="HIU34267.1"/>
    <property type="molecule type" value="Genomic_DNA"/>
</dbReference>